<dbReference type="EMBL" id="KI926444">
    <property type="protein sequence ID" value="ETW35938.1"/>
    <property type="molecule type" value="Genomic_DNA"/>
</dbReference>
<gene>
    <name evidence="2" type="ORF">PFTANZ_03371</name>
</gene>
<evidence type="ECO:0000313" key="2">
    <source>
        <dbReference type="EMBL" id="ETW35938.1"/>
    </source>
</evidence>
<sequence length="50" mass="5945">MLNIEYLIFILLSIHNEIQMMIIIMMIITAAIITMMMIFILVLIHLLIKR</sequence>
<protein>
    <submittedName>
        <fullName evidence="2">Uncharacterized protein</fullName>
    </submittedName>
</protein>
<proteinExistence type="predicted"/>
<keyword evidence="1" id="KW-1133">Transmembrane helix</keyword>
<dbReference type="Proteomes" id="UP000030708">
    <property type="component" value="Unassembled WGS sequence"/>
</dbReference>
<organism evidence="2 3">
    <name type="scientific">Plasmodium falciparum Tanzania</name>
    <name type="common">2000708</name>
    <dbReference type="NCBI Taxonomy" id="1036725"/>
    <lineage>
        <taxon>Eukaryota</taxon>
        <taxon>Sar</taxon>
        <taxon>Alveolata</taxon>
        <taxon>Apicomplexa</taxon>
        <taxon>Aconoidasida</taxon>
        <taxon>Haemosporida</taxon>
        <taxon>Plasmodiidae</taxon>
        <taxon>Plasmodium</taxon>
        <taxon>Plasmodium (Laverania)</taxon>
    </lineage>
</organism>
<reference evidence="2 3" key="2">
    <citation type="submission" date="2013-02" db="EMBL/GenBank/DDBJ databases">
        <title>The Genome Sequence of Plasmodium falciparum Tanzania (2000708).</title>
        <authorList>
            <consortium name="The Broad Institute Genome Sequencing Platform"/>
            <consortium name="The Broad Institute Genome Sequencing Center for Infectious Disease"/>
            <person name="Neafsey D."/>
            <person name="Cheeseman I."/>
            <person name="Volkman S."/>
            <person name="Adams J."/>
            <person name="Walker B."/>
            <person name="Young S.K."/>
            <person name="Zeng Q."/>
            <person name="Gargeya S."/>
            <person name="Fitzgerald M."/>
            <person name="Haas B."/>
            <person name="Abouelleil A."/>
            <person name="Alvarado L."/>
            <person name="Arachchi H.M."/>
            <person name="Berlin A.M."/>
            <person name="Chapman S.B."/>
            <person name="Dewar J."/>
            <person name="Goldberg J."/>
            <person name="Griggs A."/>
            <person name="Gujja S."/>
            <person name="Hansen M."/>
            <person name="Howarth C."/>
            <person name="Imamovic A."/>
            <person name="Larimer J."/>
            <person name="McCowan C."/>
            <person name="Murphy C."/>
            <person name="Neiman D."/>
            <person name="Pearson M."/>
            <person name="Priest M."/>
            <person name="Roberts A."/>
            <person name="Saif S."/>
            <person name="Shea T."/>
            <person name="Sisk P."/>
            <person name="Sykes S."/>
            <person name="Wortman J."/>
            <person name="Nusbaum C."/>
            <person name="Birren B."/>
        </authorList>
    </citation>
    <scope>NUCLEOTIDE SEQUENCE [LARGE SCALE GENOMIC DNA]</scope>
    <source>
        <strain evidence="3">Tanzania (2000708)</strain>
    </source>
</reference>
<accession>A0A024W5X1</accession>
<feature type="transmembrane region" description="Helical" evidence="1">
    <location>
        <begin position="20"/>
        <end position="48"/>
    </location>
</feature>
<evidence type="ECO:0000313" key="3">
    <source>
        <dbReference type="Proteomes" id="UP000030708"/>
    </source>
</evidence>
<dbReference type="AlphaFoldDB" id="A0A024W5X1"/>
<name>A0A024W5X1_PLAFA</name>
<keyword evidence="1" id="KW-0472">Membrane</keyword>
<keyword evidence="1" id="KW-0812">Transmembrane</keyword>
<reference evidence="2 3" key="1">
    <citation type="submission" date="2013-02" db="EMBL/GenBank/DDBJ databases">
        <title>The Genome Annotation of Plasmodium falciparum Tanzania (2000708).</title>
        <authorList>
            <consortium name="The Broad Institute Genome Sequencing Platform"/>
            <consortium name="The Broad Institute Genome Sequencing Center for Infectious Disease"/>
            <person name="Neafsey D."/>
            <person name="Hoffman S."/>
            <person name="Volkman S."/>
            <person name="Rosenthal P."/>
            <person name="Walker B."/>
            <person name="Young S.K."/>
            <person name="Zeng Q."/>
            <person name="Gargeya S."/>
            <person name="Fitzgerald M."/>
            <person name="Haas B."/>
            <person name="Abouelleil A."/>
            <person name="Allen A.W."/>
            <person name="Alvarado L."/>
            <person name="Arachchi H.M."/>
            <person name="Berlin A.M."/>
            <person name="Chapman S.B."/>
            <person name="Gainer-Dewar J."/>
            <person name="Goldberg J."/>
            <person name="Griggs A."/>
            <person name="Gujja S."/>
            <person name="Hansen M."/>
            <person name="Howarth C."/>
            <person name="Imamovic A."/>
            <person name="Ireland A."/>
            <person name="Larimer J."/>
            <person name="McCowan C."/>
            <person name="Murphy C."/>
            <person name="Pearson M."/>
            <person name="Poon T.W."/>
            <person name="Priest M."/>
            <person name="Roberts A."/>
            <person name="Saif S."/>
            <person name="Shea T."/>
            <person name="Sisk P."/>
            <person name="Sykes S."/>
            <person name="Wortman J."/>
            <person name="Nusbaum C."/>
            <person name="Birren B."/>
        </authorList>
    </citation>
    <scope>NUCLEOTIDE SEQUENCE [LARGE SCALE GENOMIC DNA]</scope>
    <source>
        <strain evidence="3">Tanzania (2000708)</strain>
    </source>
</reference>
<evidence type="ECO:0000256" key="1">
    <source>
        <dbReference type="SAM" id="Phobius"/>
    </source>
</evidence>